<protein>
    <submittedName>
        <fullName evidence="1">Uncharacterized protein</fullName>
    </submittedName>
</protein>
<name>A0A7W6UTA4_9HYPH</name>
<dbReference type="AlphaFoldDB" id="A0A7W6UTA4"/>
<evidence type="ECO:0000313" key="2">
    <source>
        <dbReference type="Proteomes" id="UP000533724"/>
    </source>
</evidence>
<sequence length="48" mass="4920">MQRSAALAPEATPPSVFLGLDPIGANLVVDVRWLVAFAVAREVDGAAG</sequence>
<reference evidence="1 2" key="1">
    <citation type="submission" date="2020-08" db="EMBL/GenBank/DDBJ databases">
        <title>Genomic Encyclopedia of Type Strains, Phase IV (KMG-V): Genome sequencing to study the core and pangenomes of soil and plant-associated prokaryotes.</title>
        <authorList>
            <person name="Whitman W."/>
        </authorList>
    </citation>
    <scope>NUCLEOTIDE SEQUENCE [LARGE SCALE GENOMIC DNA]</scope>
    <source>
        <strain evidence="1 2">SEMIA 414</strain>
    </source>
</reference>
<gene>
    <name evidence="1" type="ORF">GGE15_007191</name>
</gene>
<evidence type="ECO:0000313" key="1">
    <source>
        <dbReference type="EMBL" id="MBB4443880.1"/>
    </source>
</evidence>
<accession>A0A7W6UTA4</accession>
<dbReference type="Proteomes" id="UP000533724">
    <property type="component" value="Unassembled WGS sequence"/>
</dbReference>
<comment type="caution">
    <text evidence="1">The sequence shown here is derived from an EMBL/GenBank/DDBJ whole genome shotgun (WGS) entry which is preliminary data.</text>
</comment>
<dbReference type="EMBL" id="JACIHI010000030">
    <property type="protein sequence ID" value="MBB4443880.1"/>
    <property type="molecule type" value="Genomic_DNA"/>
</dbReference>
<proteinExistence type="predicted"/>
<feature type="non-terminal residue" evidence="1">
    <location>
        <position position="48"/>
    </location>
</feature>
<organism evidence="1 2">
    <name type="scientific">Rhizobium esperanzae</name>
    <dbReference type="NCBI Taxonomy" id="1967781"/>
    <lineage>
        <taxon>Bacteria</taxon>
        <taxon>Pseudomonadati</taxon>
        <taxon>Pseudomonadota</taxon>
        <taxon>Alphaproteobacteria</taxon>
        <taxon>Hyphomicrobiales</taxon>
        <taxon>Rhizobiaceae</taxon>
        <taxon>Rhizobium/Agrobacterium group</taxon>
        <taxon>Rhizobium</taxon>
    </lineage>
</organism>